<dbReference type="Pfam" id="PF21279">
    <property type="entry name" value="YhfX-like_C"/>
    <property type="match status" value="1"/>
</dbReference>
<sequence>MFLHQTLKLNQPLVDFSIKAHKNGKLLPDTFVIDLDSLLDNAKKILEKASSYNIELYFMLKQLGRNPYIAQKLIDIGYKSAVVVDFREALVMMKSNIPIGNIGHLVQVPKHLLEEVLAYGVEYVTVFSLDIIHEINSIAGELGIKQKLMIRVVGPDDNLYPGQIGGFKLEELSKVAQVIKGLPHVELDAITAFPSLLFDNDKGEIKINENVHTMMAADKKLNELGFNMNQRNMPSVTSLLGLETLRDLGATQGEPGHALTGTTPVNARYSEYEIPALIYLSEISHSYEGKSYFYGGGLYRRGHMENVLLSNENLQEIKKFNSFPNDSIDYYFDIDGHYDYGTSVVMAFRTQIFVTRSQIALVEGLKNNKPRIIGIYDSQGNLVGDD</sequence>
<dbReference type="InterPro" id="IPR001608">
    <property type="entry name" value="Ala_racemase_N"/>
</dbReference>
<organism evidence="3 4">
    <name type="scientific">Ruoffia tabacinasalis</name>
    <dbReference type="NCBI Taxonomy" id="87458"/>
    <lineage>
        <taxon>Bacteria</taxon>
        <taxon>Bacillati</taxon>
        <taxon>Bacillota</taxon>
        <taxon>Bacilli</taxon>
        <taxon>Lactobacillales</taxon>
        <taxon>Aerococcaceae</taxon>
        <taxon>Ruoffia</taxon>
    </lineage>
</organism>
<dbReference type="OrthoDB" id="3189402at2"/>
<feature type="domain" description="YhfX-like C-terminal" evidence="2">
    <location>
        <begin position="278"/>
        <end position="372"/>
    </location>
</feature>
<proteinExistence type="predicted"/>
<gene>
    <name evidence="3" type="ORF">FEZ33_09170</name>
</gene>
<comment type="caution">
    <text evidence="3">The sequence shown here is derived from an EMBL/GenBank/DDBJ whole genome shotgun (WGS) entry which is preliminary data.</text>
</comment>
<reference evidence="3 4" key="1">
    <citation type="submission" date="2019-05" db="EMBL/GenBank/DDBJ databases">
        <title>The metagenome of a microbial culture collection derived from dairy environment covers the genomic content of the human microbiome.</title>
        <authorList>
            <person name="Roder T."/>
            <person name="Wuthrich D."/>
            <person name="Sattari Z."/>
            <person name="Von Ah U."/>
            <person name="Bar C."/>
            <person name="Ronchi F."/>
            <person name="Macpherson A.J."/>
            <person name="Ganal-Vonarburg S.C."/>
            <person name="Bruggmann R."/>
            <person name="Vergeres G."/>
        </authorList>
    </citation>
    <scope>NUCLEOTIDE SEQUENCE [LARGE SCALE GENOMIC DNA]</scope>
    <source>
        <strain evidence="3 4">FAM 24227</strain>
    </source>
</reference>
<protein>
    <submittedName>
        <fullName evidence="3">YhfX family PLP-dependent enzyme</fullName>
    </submittedName>
</protein>
<accession>A0A5R9DUN2</accession>
<evidence type="ECO:0000313" key="3">
    <source>
        <dbReference type="EMBL" id="TLQ40156.1"/>
    </source>
</evidence>
<dbReference type="Gene3D" id="2.40.37.30">
    <property type="match status" value="2"/>
</dbReference>
<evidence type="ECO:0000313" key="4">
    <source>
        <dbReference type="Proteomes" id="UP000306420"/>
    </source>
</evidence>
<evidence type="ECO:0000259" key="2">
    <source>
        <dbReference type="Pfam" id="PF21279"/>
    </source>
</evidence>
<dbReference type="AlphaFoldDB" id="A0A5R9DUN2"/>
<feature type="domain" description="Alanine racemase N-terminal" evidence="1">
    <location>
        <begin position="33"/>
        <end position="264"/>
    </location>
</feature>
<dbReference type="InterPro" id="IPR029066">
    <property type="entry name" value="PLP-binding_barrel"/>
</dbReference>
<name>A0A5R9DUN2_9LACT</name>
<dbReference type="RefSeq" id="WP_138405084.1">
    <property type="nucleotide sequence ID" value="NZ_VBSP01000036.1"/>
</dbReference>
<dbReference type="Pfam" id="PF01168">
    <property type="entry name" value="Ala_racemase_N"/>
    <property type="match status" value="1"/>
</dbReference>
<dbReference type="Proteomes" id="UP000306420">
    <property type="component" value="Unassembled WGS sequence"/>
</dbReference>
<evidence type="ECO:0000259" key="1">
    <source>
        <dbReference type="Pfam" id="PF01168"/>
    </source>
</evidence>
<dbReference type="InterPro" id="IPR048449">
    <property type="entry name" value="YhfX-like_C"/>
</dbReference>
<dbReference type="SUPFAM" id="SSF51419">
    <property type="entry name" value="PLP-binding barrel"/>
    <property type="match status" value="1"/>
</dbReference>
<dbReference type="EMBL" id="VBSP01000036">
    <property type="protein sequence ID" value="TLQ40156.1"/>
    <property type="molecule type" value="Genomic_DNA"/>
</dbReference>